<dbReference type="KEGG" id="vil:CFK37_19150"/>
<feature type="transmembrane region" description="Helical" evidence="6">
    <location>
        <begin position="550"/>
        <end position="577"/>
    </location>
</feature>
<evidence type="ECO:0000256" key="5">
    <source>
        <dbReference type="ARBA" id="ARBA00023136"/>
    </source>
</evidence>
<evidence type="ECO:0000256" key="6">
    <source>
        <dbReference type="PIRNR" id="PIRNR018968"/>
    </source>
</evidence>
<dbReference type="PIRSF" id="PIRSF018968">
    <property type="entry name" value="ABC_permease_BceB"/>
    <property type="match status" value="1"/>
</dbReference>
<feature type="transmembrane region" description="Helical" evidence="6">
    <location>
        <begin position="583"/>
        <end position="605"/>
    </location>
</feature>
<dbReference type="GO" id="GO:0055085">
    <property type="term" value="P:transmembrane transport"/>
    <property type="evidence" value="ECO:0007669"/>
    <property type="project" value="UniProtKB-UniRule"/>
</dbReference>
<dbReference type="OrthoDB" id="1705903at2"/>
<dbReference type="PANTHER" id="PTHR46795">
    <property type="entry name" value="ABC TRANSPORTER PERMEASE-RELATED-RELATED"/>
    <property type="match status" value="1"/>
</dbReference>
<dbReference type="InterPro" id="IPR003838">
    <property type="entry name" value="ABC3_permease_C"/>
</dbReference>
<gene>
    <name evidence="8" type="ORF">CFK37_19150</name>
</gene>
<reference evidence="8 9" key="1">
    <citation type="submission" date="2017-07" db="EMBL/GenBank/DDBJ databases">
        <title>Virgibacillus sp. LM2416.</title>
        <authorList>
            <person name="Tak E.J."/>
            <person name="Bae J.-W."/>
        </authorList>
    </citation>
    <scope>NUCLEOTIDE SEQUENCE [LARGE SCALE GENOMIC DNA]</scope>
    <source>
        <strain evidence="8 9">LM2416</strain>
    </source>
</reference>
<accession>A0A220U7K2</accession>
<feature type="transmembrane region" description="Helical" evidence="6">
    <location>
        <begin position="17"/>
        <end position="35"/>
    </location>
</feature>
<dbReference type="InterPro" id="IPR052536">
    <property type="entry name" value="ABC-4_Integral_Memb_Prot"/>
</dbReference>
<evidence type="ECO:0000313" key="8">
    <source>
        <dbReference type="EMBL" id="ASK64119.1"/>
    </source>
</evidence>
<feature type="transmembrane region" description="Helical" evidence="6">
    <location>
        <begin position="284"/>
        <end position="305"/>
    </location>
</feature>
<evidence type="ECO:0000256" key="3">
    <source>
        <dbReference type="ARBA" id="ARBA00022692"/>
    </source>
</evidence>
<feature type="transmembrane region" description="Helical" evidence="6">
    <location>
        <begin position="103"/>
        <end position="127"/>
    </location>
</feature>
<comment type="similarity">
    <text evidence="6">Belongs to the ABC-4 integral membrane protein family.</text>
</comment>
<keyword evidence="5 6" id="KW-0472">Membrane</keyword>
<organism evidence="8 9">
    <name type="scientific">Virgibacillus phasianinus</name>
    <dbReference type="NCBI Taxonomy" id="2017483"/>
    <lineage>
        <taxon>Bacteria</taxon>
        <taxon>Bacillati</taxon>
        <taxon>Bacillota</taxon>
        <taxon>Bacilli</taxon>
        <taxon>Bacillales</taxon>
        <taxon>Bacillaceae</taxon>
        <taxon>Virgibacillus</taxon>
    </lineage>
</organism>
<sequence length="614" mass="69412">MLVKLSISGLKSKLKDYIVLLIGLVMSIAIFYMFQTLALNKAFLEANATTNSIGFIFQTGSVLLAIITFFYMFYANSFLLSLRRKEFGMYMTLGAKKHKVIRLMFLETIIIGATSLLIGILAGTGLAQVIGKLLMKQLDFTAEGYQALYVPSISVTCIFFCLLFILTAMMNSLTLLRTSILDLVHGDTHADSIIIEGKMTGIVALLSLILLGIGYLSMFYFDKLKEAGIVIAMLTTTAGTYLFFEAFFPLFVKRLKANKTRNEKGLNAFTFSQLNFRINSLTKVLATVAMLIALGSGAISGGLAYKNNVMKSTDSFEIYDTTINNPTTEEMEILDGIPFKEKSEYRYKVDDTFVYYVKEDLEKNPPLIHAGNGDKPRRVRGDLPVNAISDYGRQEINQNTKSIPEEWETALINMHSIYLDDLNKPMKIINLKMYHELKGKTGTIFIGKTDDFVAHTTEWKKLDELESEKYKDGKADDILSKYKIYKNFYADASGTVFMGLFLGIAFLAMMASSLMFKILSGATTDINRYEMLRKIGVSRELLTKSIYKELFIVFLAPAIIGMLHVLIGMNMFGYVLIDPYYRIWLPIVIFLFVYTAYYLITVHLYKRIVFPKKV</sequence>
<comment type="subcellular location">
    <subcellularLocation>
        <location evidence="1 6">Cell membrane</location>
        <topology evidence="1 6">Multi-pass membrane protein</topology>
    </subcellularLocation>
</comment>
<dbReference type="InterPro" id="IPR027022">
    <property type="entry name" value="ABC_permease_BceB-typ"/>
</dbReference>
<evidence type="ECO:0000313" key="9">
    <source>
        <dbReference type="Proteomes" id="UP000198312"/>
    </source>
</evidence>
<dbReference type="AlphaFoldDB" id="A0A220U7K2"/>
<dbReference type="GO" id="GO:0005886">
    <property type="term" value="C:plasma membrane"/>
    <property type="evidence" value="ECO:0007669"/>
    <property type="project" value="UniProtKB-SubCell"/>
</dbReference>
<keyword evidence="6" id="KW-0813">Transport</keyword>
<proteinExistence type="inferred from homology"/>
<evidence type="ECO:0000256" key="4">
    <source>
        <dbReference type="ARBA" id="ARBA00022989"/>
    </source>
</evidence>
<keyword evidence="4 6" id="KW-1133">Transmembrane helix</keyword>
<dbReference type="Pfam" id="PF02687">
    <property type="entry name" value="FtsX"/>
    <property type="match status" value="1"/>
</dbReference>
<feature type="transmembrane region" description="Helical" evidence="6">
    <location>
        <begin position="496"/>
        <end position="519"/>
    </location>
</feature>
<keyword evidence="2 6" id="KW-1003">Cell membrane</keyword>
<evidence type="ECO:0000256" key="2">
    <source>
        <dbReference type="ARBA" id="ARBA00022475"/>
    </source>
</evidence>
<feature type="transmembrane region" description="Helical" evidence="6">
    <location>
        <begin position="227"/>
        <end position="252"/>
    </location>
</feature>
<keyword evidence="9" id="KW-1185">Reference proteome</keyword>
<evidence type="ECO:0000259" key="7">
    <source>
        <dbReference type="Pfam" id="PF02687"/>
    </source>
</evidence>
<dbReference type="RefSeq" id="WP_089063377.1">
    <property type="nucleotide sequence ID" value="NZ_CP022315.1"/>
</dbReference>
<evidence type="ECO:0000256" key="1">
    <source>
        <dbReference type="ARBA" id="ARBA00004651"/>
    </source>
</evidence>
<feature type="transmembrane region" description="Helical" evidence="6">
    <location>
        <begin position="147"/>
        <end position="169"/>
    </location>
</feature>
<keyword evidence="3 6" id="KW-0812">Transmembrane</keyword>
<dbReference type="Proteomes" id="UP000198312">
    <property type="component" value="Chromosome"/>
</dbReference>
<feature type="domain" description="ABC3 transporter permease C-terminal" evidence="7">
    <location>
        <begin position="61"/>
        <end position="170"/>
    </location>
</feature>
<protein>
    <submittedName>
        <fullName evidence="8">ABC transporter permease</fullName>
    </submittedName>
</protein>
<dbReference type="PANTHER" id="PTHR46795:SF3">
    <property type="entry name" value="ABC TRANSPORTER PERMEASE"/>
    <property type="match status" value="1"/>
</dbReference>
<name>A0A220U7K2_9BACI</name>
<feature type="transmembrane region" description="Helical" evidence="6">
    <location>
        <begin position="202"/>
        <end position="221"/>
    </location>
</feature>
<feature type="transmembrane region" description="Helical" evidence="6">
    <location>
        <begin position="55"/>
        <end position="82"/>
    </location>
</feature>
<dbReference type="EMBL" id="CP022315">
    <property type="protein sequence ID" value="ASK64119.1"/>
    <property type="molecule type" value="Genomic_DNA"/>
</dbReference>